<name>X1HPL5_9ZZZZ</name>
<protein>
    <recommendedName>
        <fullName evidence="2">RNA polymerase Rpb1 domain-containing protein</fullName>
    </recommendedName>
</protein>
<evidence type="ECO:0000313" key="1">
    <source>
        <dbReference type="EMBL" id="GAH47238.1"/>
    </source>
</evidence>
<dbReference type="SUPFAM" id="SSF64484">
    <property type="entry name" value="beta and beta-prime subunits of DNA dependent RNA-polymerase"/>
    <property type="match status" value="1"/>
</dbReference>
<dbReference type="AlphaFoldDB" id="X1HPL5"/>
<dbReference type="Gene3D" id="1.10.150.390">
    <property type="match status" value="1"/>
</dbReference>
<dbReference type="PANTHER" id="PTHR48443">
    <property type="entry name" value="DNA-DIRECTED RNA POLYMERASE SUBUNIT BETA"/>
    <property type="match status" value="1"/>
</dbReference>
<reference evidence="1" key="1">
    <citation type="journal article" date="2014" name="Front. Microbiol.">
        <title>High frequency of phylogenetically diverse reductive dehalogenase-homologous genes in deep subseafloor sedimentary metagenomes.</title>
        <authorList>
            <person name="Kawai M."/>
            <person name="Futagami T."/>
            <person name="Toyoda A."/>
            <person name="Takaki Y."/>
            <person name="Nishi S."/>
            <person name="Hori S."/>
            <person name="Arai W."/>
            <person name="Tsubouchi T."/>
            <person name="Morono Y."/>
            <person name="Uchiyama I."/>
            <person name="Ito T."/>
            <person name="Fujiyama A."/>
            <person name="Inagaki F."/>
            <person name="Takami H."/>
        </authorList>
    </citation>
    <scope>NUCLEOTIDE SEQUENCE</scope>
    <source>
        <strain evidence="1">Expedition CK06-06</strain>
    </source>
</reference>
<gene>
    <name evidence="1" type="ORF">S03H2_15305</name>
</gene>
<accession>X1HPL5</accession>
<proteinExistence type="predicted"/>
<sequence length="140" mass="14805">GQIVSRDELAAINEKVETIGGAAAKGRKPKPATAQTLLLGITKASLKSESFIAAASFQETTKVLTEASLSGRLDKLYGLKENVILGHLIPAGTAFKPHLELKVAHLAEPPVPKIFAEEVRQVEDVEARADAAVKEALGID</sequence>
<organism evidence="1">
    <name type="scientific">marine sediment metagenome</name>
    <dbReference type="NCBI Taxonomy" id="412755"/>
    <lineage>
        <taxon>unclassified sequences</taxon>
        <taxon>metagenomes</taxon>
        <taxon>ecological metagenomes</taxon>
    </lineage>
</organism>
<feature type="non-terminal residue" evidence="1">
    <location>
        <position position="1"/>
    </location>
</feature>
<dbReference type="EMBL" id="BARU01007771">
    <property type="protein sequence ID" value="GAH47238.1"/>
    <property type="molecule type" value="Genomic_DNA"/>
</dbReference>
<dbReference type="PANTHER" id="PTHR48443:SF2">
    <property type="entry name" value="DNA-DIRECTED RNA POLYMERASE SUBUNIT BETA"/>
    <property type="match status" value="1"/>
</dbReference>
<evidence type="ECO:0008006" key="2">
    <source>
        <dbReference type="Google" id="ProtNLM"/>
    </source>
</evidence>
<comment type="caution">
    <text evidence="1">The sequence shown here is derived from an EMBL/GenBank/DDBJ whole genome shotgun (WGS) entry which is preliminary data.</text>
</comment>